<evidence type="ECO:0000256" key="15">
    <source>
        <dbReference type="RuleBase" id="RU003530"/>
    </source>
</evidence>
<evidence type="ECO:0000256" key="12">
    <source>
        <dbReference type="ARBA" id="ARBA00022993"/>
    </source>
</evidence>
<dbReference type="HAMAP" id="MF_00215">
    <property type="entry name" value="Pantothen_kinase_1"/>
    <property type="match status" value="1"/>
</dbReference>
<dbReference type="PANTHER" id="PTHR10285">
    <property type="entry name" value="URIDINE KINASE"/>
    <property type="match status" value="1"/>
</dbReference>
<comment type="pathway">
    <text evidence="3 14 15">Cofactor biosynthesis; coenzyme A biosynthesis; CoA from (R)-pantothenate: step 1/5.</text>
</comment>
<evidence type="ECO:0000256" key="3">
    <source>
        <dbReference type="ARBA" id="ARBA00005225"/>
    </source>
</evidence>
<evidence type="ECO:0000259" key="16">
    <source>
        <dbReference type="Pfam" id="PF00485"/>
    </source>
</evidence>
<evidence type="ECO:0000256" key="6">
    <source>
        <dbReference type="ARBA" id="ARBA00015080"/>
    </source>
</evidence>
<gene>
    <name evidence="14 17" type="primary">coaA</name>
    <name evidence="17" type="ORF">CCHOA_03775</name>
</gene>
<evidence type="ECO:0000313" key="18">
    <source>
        <dbReference type="Proteomes" id="UP000269019"/>
    </source>
</evidence>
<reference evidence="17 18" key="1">
    <citation type="submission" date="2018-11" db="EMBL/GenBank/DDBJ databases">
        <authorList>
            <person name="Kleinhagauer T."/>
            <person name="Glaeser S.P."/>
            <person name="Spergser J."/>
            <person name="Ruckert C."/>
            <person name="Kaempfer P."/>
            <person name="Busse H.-J."/>
        </authorList>
    </citation>
    <scope>NUCLEOTIDE SEQUENCE [LARGE SCALE GENOMIC DNA]</scope>
    <source>
        <strain evidence="17 18">200CH</strain>
    </source>
</reference>
<dbReference type="PIRSF" id="PIRSF000545">
    <property type="entry name" value="Pantothenate_kin"/>
    <property type="match status" value="1"/>
</dbReference>
<keyword evidence="9 14" id="KW-0547">Nucleotide-binding</keyword>
<feature type="domain" description="Phosphoribulokinase/uridine kinase" evidence="16">
    <location>
        <begin position="64"/>
        <end position="200"/>
    </location>
</feature>
<dbReference type="Proteomes" id="UP000269019">
    <property type="component" value="Chromosome"/>
</dbReference>
<keyword evidence="11 14" id="KW-0067">ATP-binding</keyword>
<evidence type="ECO:0000256" key="2">
    <source>
        <dbReference type="ARBA" id="ARBA00004496"/>
    </source>
</evidence>
<dbReference type="NCBIfam" id="TIGR00554">
    <property type="entry name" value="panK_bact"/>
    <property type="match status" value="1"/>
</dbReference>
<dbReference type="InterPro" id="IPR027417">
    <property type="entry name" value="P-loop_NTPase"/>
</dbReference>
<evidence type="ECO:0000256" key="5">
    <source>
        <dbReference type="ARBA" id="ARBA00012102"/>
    </source>
</evidence>
<keyword evidence="10 14" id="KW-0418">Kinase</keyword>
<dbReference type="Pfam" id="PF00485">
    <property type="entry name" value="PRK"/>
    <property type="match status" value="1"/>
</dbReference>
<organism evidence="17 18">
    <name type="scientific">Corynebacterium choanae</name>
    <dbReference type="NCBI Taxonomy" id="1862358"/>
    <lineage>
        <taxon>Bacteria</taxon>
        <taxon>Bacillati</taxon>
        <taxon>Actinomycetota</taxon>
        <taxon>Actinomycetes</taxon>
        <taxon>Mycobacteriales</taxon>
        <taxon>Corynebacteriaceae</taxon>
        <taxon>Corynebacterium</taxon>
    </lineage>
</organism>
<dbReference type="AlphaFoldDB" id="A0A3G6JAZ4"/>
<feature type="binding site" evidence="14">
    <location>
        <begin position="69"/>
        <end position="76"/>
    </location>
    <ligand>
        <name>ATP</name>
        <dbReference type="ChEBI" id="CHEBI:30616"/>
    </ligand>
</feature>
<evidence type="ECO:0000313" key="17">
    <source>
        <dbReference type="EMBL" id="AZA13164.1"/>
    </source>
</evidence>
<sequence length="284" mass="31744">MPQVLTRQEVLALRAIGDEIDIDEVDDIYLPLSRLLHLRIEAHQALEQATSTFLGTALPHTPFVIGIAGSVAVGKSTTARLLQQLLSRWESHPKVDLITTDGFLYPTAELQARGILQRKGFPESYDRKALLRFLSGVKAGVAPIHAPVYSHLIYDRVPDEFVTVNNPDIVIVEGLNVLQTGSTLMVSDLFDFSIYVDADVADIEGWFLTRMRKLRATAFKNPNSHFAAYADLTDSELEAEGRRIWQEVNLPNLVDNILPTRPRASLILQKGKNHAVSRVLLRKM</sequence>
<dbReference type="GO" id="GO:0005737">
    <property type="term" value="C:cytoplasm"/>
    <property type="evidence" value="ECO:0007669"/>
    <property type="project" value="UniProtKB-SubCell"/>
</dbReference>
<dbReference type="Gene3D" id="3.40.50.300">
    <property type="entry name" value="P-loop containing nucleotide triphosphate hydrolases"/>
    <property type="match status" value="1"/>
</dbReference>
<name>A0A3G6JAZ4_9CORY</name>
<keyword evidence="18" id="KW-1185">Reference proteome</keyword>
<protein>
    <recommendedName>
        <fullName evidence="6 14">Pantothenate kinase</fullName>
        <ecNumber evidence="5 14">2.7.1.33</ecNumber>
    </recommendedName>
    <alternativeName>
        <fullName evidence="13 14">Pantothenic acid kinase</fullName>
    </alternativeName>
</protein>
<accession>A0A3G6JAZ4</accession>
<comment type="similarity">
    <text evidence="4 14 15">Belongs to the prokaryotic pantothenate kinase family.</text>
</comment>
<dbReference type="SUPFAM" id="SSF52540">
    <property type="entry name" value="P-loop containing nucleoside triphosphate hydrolases"/>
    <property type="match status" value="1"/>
</dbReference>
<dbReference type="GO" id="GO:0005524">
    <property type="term" value="F:ATP binding"/>
    <property type="evidence" value="ECO:0007669"/>
    <property type="project" value="UniProtKB-UniRule"/>
</dbReference>
<evidence type="ECO:0000256" key="10">
    <source>
        <dbReference type="ARBA" id="ARBA00022777"/>
    </source>
</evidence>
<comment type="catalytic activity">
    <reaction evidence="1 14 15">
        <text>(R)-pantothenate + ATP = (R)-4'-phosphopantothenate + ADP + H(+)</text>
        <dbReference type="Rhea" id="RHEA:16373"/>
        <dbReference type="ChEBI" id="CHEBI:10986"/>
        <dbReference type="ChEBI" id="CHEBI:15378"/>
        <dbReference type="ChEBI" id="CHEBI:29032"/>
        <dbReference type="ChEBI" id="CHEBI:30616"/>
        <dbReference type="ChEBI" id="CHEBI:456216"/>
        <dbReference type="EC" id="2.7.1.33"/>
    </reaction>
</comment>
<dbReference type="CDD" id="cd02025">
    <property type="entry name" value="PanK"/>
    <property type="match status" value="1"/>
</dbReference>
<evidence type="ECO:0000256" key="9">
    <source>
        <dbReference type="ARBA" id="ARBA00022741"/>
    </source>
</evidence>
<keyword evidence="7 14" id="KW-0963">Cytoplasm</keyword>
<dbReference type="InterPro" id="IPR006083">
    <property type="entry name" value="PRK/URK"/>
</dbReference>
<dbReference type="EMBL" id="CP033896">
    <property type="protein sequence ID" value="AZA13164.1"/>
    <property type="molecule type" value="Genomic_DNA"/>
</dbReference>
<evidence type="ECO:0000256" key="14">
    <source>
        <dbReference type="HAMAP-Rule" id="MF_00215"/>
    </source>
</evidence>
<evidence type="ECO:0000256" key="11">
    <source>
        <dbReference type="ARBA" id="ARBA00022840"/>
    </source>
</evidence>
<dbReference type="GO" id="GO:0015937">
    <property type="term" value="P:coenzyme A biosynthetic process"/>
    <property type="evidence" value="ECO:0007669"/>
    <property type="project" value="UniProtKB-UniRule"/>
</dbReference>
<comment type="subcellular location">
    <subcellularLocation>
        <location evidence="2 14 15">Cytoplasm</location>
    </subcellularLocation>
</comment>
<dbReference type="UniPathway" id="UPA00241">
    <property type="reaction ID" value="UER00352"/>
</dbReference>
<dbReference type="KEGG" id="ccho:CCHOA_03775"/>
<keyword evidence="8 14" id="KW-0808">Transferase</keyword>
<proteinExistence type="inferred from homology"/>
<evidence type="ECO:0000256" key="1">
    <source>
        <dbReference type="ARBA" id="ARBA00001206"/>
    </source>
</evidence>
<evidence type="ECO:0000256" key="13">
    <source>
        <dbReference type="ARBA" id="ARBA00032866"/>
    </source>
</evidence>
<dbReference type="InterPro" id="IPR004566">
    <property type="entry name" value="PanK"/>
</dbReference>
<dbReference type="GO" id="GO:0004594">
    <property type="term" value="F:pantothenate kinase activity"/>
    <property type="evidence" value="ECO:0007669"/>
    <property type="project" value="UniProtKB-UniRule"/>
</dbReference>
<evidence type="ECO:0000256" key="7">
    <source>
        <dbReference type="ARBA" id="ARBA00022490"/>
    </source>
</evidence>
<evidence type="ECO:0000256" key="8">
    <source>
        <dbReference type="ARBA" id="ARBA00022679"/>
    </source>
</evidence>
<evidence type="ECO:0000256" key="4">
    <source>
        <dbReference type="ARBA" id="ARBA00006087"/>
    </source>
</evidence>
<dbReference type="EC" id="2.7.1.33" evidence="5 14"/>
<keyword evidence="12 14" id="KW-0173">Coenzyme A biosynthesis</keyword>